<evidence type="ECO:0000313" key="2">
    <source>
        <dbReference type="EMBL" id="MBW0473685.1"/>
    </source>
</evidence>
<evidence type="ECO:0000313" key="3">
    <source>
        <dbReference type="Proteomes" id="UP000765509"/>
    </source>
</evidence>
<keyword evidence="3" id="KW-1185">Reference proteome</keyword>
<comment type="caution">
    <text evidence="2">The sequence shown here is derived from an EMBL/GenBank/DDBJ whole genome shotgun (WGS) entry which is preliminary data.</text>
</comment>
<reference evidence="2" key="1">
    <citation type="submission" date="2021-03" db="EMBL/GenBank/DDBJ databases">
        <title>Draft genome sequence of rust myrtle Austropuccinia psidii MF-1, a brazilian biotype.</title>
        <authorList>
            <person name="Quecine M.C."/>
            <person name="Pachon D.M.R."/>
            <person name="Bonatelli M.L."/>
            <person name="Correr F.H."/>
            <person name="Franceschini L.M."/>
            <person name="Leite T.F."/>
            <person name="Margarido G.R.A."/>
            <person name="Almeida C.A."/>
            <person name="Ferrarezi J.A."/>
            <person name="Labate C.A."/>
        </authorList>
    </citation>
    <scope>NUCLEOTIDE SEQUENCE</scope>
    <source>
        <strain evidence="2">MF-1</strain>
    </source>
</reference>
<feature type="region of interest" description="Disordered" evidence="1">
    <location>
        <begin position="15"/>
        <end position="87"/>
    </location>
</feature>
<evidence type="ECO:0000256" key="1">
    <source>
        <dbReference type="SAM" id="MobiDB-lite"/>
    </source>
</evidence>
<sequence>MSCKDKLKKIKNLLKNQSLLSIDQRKELEMNPDLEKEGPAVSTSSKPAPEVSKEKTKGPQKKQRGPKNIQGKGKGKENCNRPYPKGYRIPKLNPSAVENLKIQNSFKSAIFNSDKDKPLTWFLKQKDRFFALHPNMSGSMMNMKVLRKCGGELENYIKCRCVKPCSTEGSIYAMKYIINRTRIGKTWNRNPIMSNIVPKSSEEDTRAQRPVLKFYKFGSTSNFASTCTKKAKFNEEKVIEEIQCAEEESDQDSEISEDTPKEEYPIENIAAFFEVTEVHTHFPHSSESCYNMINI</sequence>
<dbReference type="Proteomes" id="UP000765509">
    <property type="component" value="Unassembled WGS sequence"/>
</dbReference>
<dbReference type="AlphaFoldDB" id="A0A9Q3BZS8"/>
<proteinExistence type="predicted"/>
<gene>
    <name evidence="2" type="ORF">O181_013400</name>
</gene>
<name>A0A9Q3BZS8_9BASI</name>
<organism evidence="2 3">
    <name type="scientific">Austropuccinia psidii MF-1</name>
    <dbReference type="NCBI Taxonomy" id="1389203"/>
    <lineage>
        <taxon>Eukaryota</taxon>
        <taxon>Fungi</taxon>
        <taxon>Dikarya</taxon>
        <taxon>Basidiomycota</taxon>
        <taxon>Pucciniomycotina</taxon>
        <taxon>Pucciniomycetes</taxon>
        <taxon>Pucciniales</taxon>
        <taxon>Sphaerophragmiaceae</taxon>
        <taxon>Austropuccinia</taxon>
    </lineage>
</organism>
<dbReference type="EMBL" id="AVOT02003494">
    <property type="protein sequence ID" value="MBW0473685.1"/>
    <property type="molecule type" value="Genomic_DNA"/>
</dbReference>
<accession>A0A9Q3BZS8</accession>
<protein>
    <submittedName>
        <fullName evidence="2">Uncharacterized protein</fullName>
    </submittedName>
</protein>
<feature type="compositionally biased region" description="Basic and acidic residues" evidence="1">
    <location>
        <begin position="23"/>
        <end position="38"/>
    </location>
</feature>